<feature type="region of interest" description="Disordered" evidence="1">
    <location>
        <begin position="320"/>
        <end position="373"/>
    </location>
</feature>
<feature type="compositionally biased region" description="Polar residues" evidence="1">
    <location>
        <begin position="323"/>
        <end position="335"/>
    </location>
</feature>
<feature type="compositionally biased region" description="Low complexity" evidence="1">
    <location>
        <begin position="29"/>
        <end position="48"/>
    </location>
</feature>
<feature type="compositionally biased region" description="Basic and acidic residues" evidence="1">
    <location>
        <begin position="1"/>
        <end position="22"/>
    </location>
</feature>
<feature type="region of interest" description="Disordered" evidence="1">
    <location>
        <begin position="617"/>
        <end position="638"/>
    </location>
</feature>
<evidence type="ECO:0000313" key="2">
    <source>
        <dbReference type="EMBL" id="KAB5594908.1"/>
    </source>
</evidence>
<comment type="caution">
    <text evidence="2">The sequence shown here is derived from an EMBL/GenBank/DDBJ whole genome shotgun (WGS) entry which is preliminary data.</text>
</comment>
<dbReference type="EMBL" id="SSOP01000015">
    <property type="protein sequence ID" value="KAB5594908.1"/>
    <property type="molecule type" value="Genomic_DNA"/>
</dbReference>
<name>A0A5N5QTC8_9AGAM</name>
<organism evidence="2 3">
    <name type="scientific">Ceratobasidium theobromae</name>
    <dbReference type="NCBI Taxonomy" id="1582974"/>
    <lineage>
        <taxon>Eukaryota</taxon>
        <taxon>Fungi</taxon>
        <taxon>Dikarya</taxon>
        <taxon>Basidiomycota</taxon>
        <taxon>Agaricomycotina</taxon>
        <taxon>Agaricomycetes</taxon>
        <taxon>Cantharellales</taxon>
        <taxon>Ceratobasidiaceae</taxon>
        <taxon>Ceratobasidium</taxon>
    </lineage>
</organism>
<evidence type="ECO:0000313" key="3">
    <source>
        <dbReference type="Proteomes" id="UP000383932"/>
    </source>
</evidence>
<keyword evidence="3" id="KW-1185">Reference proteome</keyword>
<feature type="compositionally biased region" description="Polar residues" evidence="1">
    <location>
        <begin position="618"/>
        <end position="638"/>
    </location>
</feature>
<feature type="compositionally biased region" description="Low complexity" evidence="1">
    <location>
        <begin position="186"/>
        <end position="201"/>
    </location>
</feature>
<dbReference type="AlphaFoldDB" id="A0A5N5QTC8"/>
<accession>A0A5N5QTC8</accession>
<feature type="region of interest" description="Disordered" evidence="1">
    <location>
        <begin position="696"/>
        <end position="729"/>
    </location>
</feature>
<protein>
    <submittedName>
        <fullName evidence="2">Uncharacterized protein</fullName>
    </submittedName>
</protein>
<dbReference type="Proteomes" id="UP000383932">
    <property type="component" value="Unassembled WGS sequence"/>
</dbReference>
<feature type="compositionally biased region" description="Polar residues" evidence="1">
    <location>
        <begin position="747"/>
        <end position="768"/>
    </location>
</feature>
<evidence type="ECO:0000256" key="1">
    <source>
        <dbReference type="SAM" id="MobiDB-lite"/>
    </source>
</evidence>
<feature type="compositionally biased region" description="Polar residues" evidence="1">
    <location>
        <begin position="148"/>
        <end position="180"/>
    </location>
</feature>
<feature type="region of interest" description="Disordered" evidence="1">
    <location>
        <begin position="1"/>
        <end position="65"/>
    </location>
</feature>
<feature type="compositionally biased region" description="Polar residues" evidence="1">
    <location>
        <begin position="804"/>
        <end position="820"/>
    </location>
</feature>
<proteinExistence type="predicted"/>
<feature type="compositionally biased region" description="Low complexity" evidence="1">
    <location>
        <begin position="843"/>
        <end position="852"/>
    </location>
</feature>
<gene>
    <name evidence="2" type="ORF">CTheo_1723</name>
</gene>
<feature type="compositionally biased region" description="Low complexity" evidence="1">
    <location>
        <begin position="570"/>
        <end position="579"/>
    </location>
</feature>
<feature type="region of interest" description="Disordered" evidence="1">
    <location>
        <begin position="745"/>
        <end position="878"/>
    </location>
</feature>
<reference evidence="2 3" key="1">
    <citation type="journal article" date="2019" name="Fungal Biol. Biotechnol.">
        <title>Draft genome sequence of fastidious pathogen Ceratobasidium theobromae, which causes vascular-streak dieback in Theobroma cacao.</title>
        <authorList>
            <person name="Ali S.S."/>
            <person name="Asman A."/>
            <person name="Shao J."/>
            <person name="Firmansyah A.P."/>
            <person name="Susilo A.W."/>
            <person name="Rosmana A."/>
            <person name="McMahon P."/>
            <person name="Junaid M."/>
            <person name="Guest D."/>
            <person name="Kheng T.Y."/>
            <person name="Meinhardt L.W."/>
            <person name="Bailey B.A."/>
        </authorList>
    </citation>
    <scope>NUCLEOTIDE SEQUENCE [LARGE SCALE GENOMIC DNA]</scope>
    <source>
        <strain evidence="2 3">CT2</strain>
    </source>
</reference>
<feature type="region of interest" description="Disordered" evidence="1">
    <location>
        <begin position="529"/>
        <end position="579"/>
    </location>
</feature>
<dbReference type="OrthoDB" id="3255800at2759"/>
<feature type="compositionally biased region" description="Low complexity" evidence="1">
    <location>
        <begin position="776"/>
        <end position="803"/>
    </location>
</feature>
<sequence>MDVDRSVSAHGSFDADDHDGKENATQSNAALSPTPKSSTTSALAPSALCNRDVNPPLERQGDMPLDISLEEEKLAGMLGAGRLSTVFGEGVRRESFPGKHTPDVSFNCEPAVDEPFIGDRSYLSDIPQGEEMSVIFERSLTPGLTHEAPSSSTIQRGNSSPDLGAELSQNVDMVASQTPPGDSDANKSLSSSTSPKAANSSFKSRATSQRSPLAFEIDVEAEDWKGETQKAHVSELESKVGIEFELAPPKRSGPHKASELRISVAKGGLAAISSRTAALRFLVPEESFTEMDSIIDVQLPDGGEDEFTAAFARLNLAPPSAAPQVNSRPMHSRQVSAPPHAPKRQGLDAPGQKHPISAGQVEPTGLNPPSKANGSYLEDEHTLNIALLGLSGIGNSLLMDTSLDQLKSKPNGIEQGDATFGGSSFVVTGAGVNEGCDKNILEAKTPRRDVSQPLPDVTGLAMGIEATVKKPMSSKGRVVSDAMVEDLRTGRALHRAASIASLHDIVGHGGHTRTLSGASAREFGEIGARRDWPGSTASLRRAESTRPNSRASIDVEADNRRRSYAPSAPPMSRVSSRRSSMYAYPEPIVHRDFSIHPERPGSSASVHDRPVSVAYVRPTSSASVRSSTRPDSATSNRRVSSGAYLQIAATEDDLVKGMEALMVESDPSAPARPGRGRASIAPETQATARLASRNVGAEGGAAKDNRAAVRSGVSGIRPPSGVGSKGAPAAARVSRLGAVARPGVSALKTTNSAGTTGTKPSTSLSARSATMGPSGAAKTVSVASSRAASSTTAAAGTKSTTSTLRSQSSITSATGRSRASTLGLFAADGGPGPGESKRPTHKASSASISIGSTARNLRPPPPSTIGMKPTPGPASGITRAAATAGSIASLREAMKARGAVAKR</sequence>
<feature type="region of interest" description="Disordered" evidence="1">
    <location>
        <begin position="143"/>
        <end position="205"/>
    </location>
</feature>